<evidence type="ECO:0000256" key="1">
    <source>
        <dbReference type="ARBA" id="ARBA00004613"/>
    </source>
</evidence>
<evidence type="ECO:0000313" key="9">
    <source>
        <dbReference type="EMBL" id="VDP00442.1"/>
    </source>
</evidence>
<keyword evidence="4 6" id="KW-0339">Growth factor</keyword>
<evidence type="ECO:0000256" key="2">
    <source>
        <dbReference type="ARBA" id="ARBA00006656"/>
    </source>
</evidence>
<dbReference type="SMART" id="SM00204">
    <property type="entry name" value="TGFB"/>
    <property type="match status" value="1"/>
</dbReference>
<dbReference type="InterPro" id="IPR029034">
    <property type="entry name" value="Cystine-knot_cytokine"/>
</dbReference>
<proteinExistence type="inferred from homology"/>
<dbReference type="PROSITE" id="PS51362">
    <property type="entry name" value="TGF_BETA_2"/>
    <property type="match status" value="1"/>
</dbReference>
<sequence>MYSSFALHSAWLLLSHLLRIYGGCSDVDSLAEIMAKCERQNKRKEELTLCITTEQKRQEIKADWIETLNIHSVRRTLPSLDRHQISRLLRVEGFTEDGLSKNGDHVQKDITSIHVVPVFQAPHHLHEDPMRTWLNISGISADAQHVSIYFFVKRFETTQAVVHYTIKIYLYENSTQRGEAPIELFTKTRTRGVDKAIFGDFESVPIDYLVREWQRNAGSNYGFAIRLSMEGVSDEVDLVERTNSGNQMFVEAEGLEYPQRRKRLHRTEHSIQRCTRDGQSSCCRHSLRVNFDDFGWDWIIAPRQYNAYYCTGKCTGGSMRNQYARLIHSKSKSAMCCSPEKSAKMKVIFIDNHGGTLSQSCVHPLCPYFVGANN</sequence>
<reference evidence="9 10" key="1">
    <citation type="submission" date="2018-11" db="EMBL/GenBank/DDBJ databases">
        <authorList>
            <consortium name="Pathogen Informatics"/>
        </authorList>
    </citation>
    <scope>NUCLEOTIDE SEQUENCE [LARGE SCALE GENOMIC DNA]</scope>
</reference>
<comment type="subcellular location">
    <subcellularLocation>
        <location evidence="1">Secreted</location>
    </subcellularLocation>
</comment>
<accession>A0A183G0P6</accession>
<keyword evidence="3" id="KW-0964">Secreted</keyword>
<dbReference type="OrthoDB" id="5948587at2759"/>
<keyword evidence="10" id="KW-1185">Reference proteome</keyword>
<dbReference type="InterPro" id="IPR017948">
    <property type="entry name" value="TGFb_CS"/>
</dbReference>
<evidence type="ECO:0000256" key="7">
    <source>
        <dbReference type="SAM" id="SignalP"/>
    </source>
</evidence>
<dbReference type="SUPFAM" id="SSF57501">
    <property type="entry name" value="Cystine-knot cytokines"/>
    <property type="match status" value="1"/>
</dbReference>
<dbReference type="Proteomes" id="UP000050761">
    <property type="component" value="Unassembled WGS sequence"/>
</dbReference>
<reference evidence="11" key="2">
    <citation type="submission" date="2019-09" db="UniProtKB">
        <authorList>
            <consortium name="WormBaseParasite"/>
        </authorList>
    </citation>
    <scope>IDENTIFICATION</scope>
</reference>
<organism evidence="10 11">
    <name type="scientific">Heligmosomoides polygyrus</name>
    <name type="common">Parasitic roundworm</name>
    <dbReference type="NCBI Taxonomy" id="6339"/>
    <lineage>
        <taxon>Eukaryota</taxon>
        <taxon>Metazoa</taxon>
        <taxon>Ecdysozoa</taxon>
        <taxon>Nematoda</taxon>
        <taxon>Chromadorea</taxon>
        <taxon>Rhabditida</taxon>
        <taxon>Rhabditina</taxon>
        <taxon>Rhabditomorpha</taxon>
        <taxon>Strongyloidea</taxon>
        <taxon>Heligmosomidae</taxon>
        <taxon>Heligmosomoides</taxon>
    </lineage>
</organism>
<gene>
    <name evidence="9" type="ORF">HPBE_LOCUS14680</name>
</gene>
<name>A0A183G0P6_HELPZ</name>
<evidence type="ECO:0000256" key="4">
    <source>
        <dbReference type="ARBA" id="ARBA00023030"/>
    </source>
</evidence>
<dbReference type="WBParaSite" id="HPBE_0001467901-mRNA-1">
    <property type="protein sequence ID" value="HPBE_0001467901-mRNA-1"/>
    <property type="gene ID" value="HPBE_0001467901"/>
</dbReference>
<dbReference type="InterPro" id="IPR001839">
    <property type="entry name" value="TGF-b_C"/>
</dbReference>
<dbReference type="Gene3D" id="2.10.90.10">
    <property type="entry name" value="Cystine-knot cytokines"/>
    <property type="match status" value="1"/>
</dbReference>
<protein>
    <submittedName>
        <fullName evidence="11">TGF_BETA_2 domain-containing protein</fullName>
    </submittedName>
</protein>
<evidence type="ECO:0000256" key="3">
    <source>
        <dbReference type="ARBA" id="ARBA00022525"/>
    </source>
</evidence>
<comment type="similarity">
    <text evidence="2 6">Belongs to the TGF-beta family.</text>
</comment>
<feature type="signal peptide" evidence="7">
    <location>
        <begin position="1"/>
        <end position="22"/>
    </location>
</feature>
<dbReference type="GO" id="GO:0005615">
    <property type="term" value="C:extracellular space"/>
    <property type="evidence" value="ECO:0007669"/>
    <property type="project" value="TreeGrafter"/>
</dbReference>
<dbReference type="GO" id="GO:0005125">
    <property type="term" value="F:cytokine activity"/>
    <property type="evidence" value="ECO:0007669"/>
    <property type="project" value="TreeGrafter"/>
</dbReference>
<evidence type="ECO:0000256" key="6">
    <source>
        <dbReference type="RuleBase" id="RU000354"/>
    </source>
</evidence>
<feature type="domain" description="TGF-beta family profile" evidence="8">
    <location>
        <begin position="260"/>
        <end position="364"/>
    </location>
</feature>
<keyword evidence="7" id="KW-0732">Signal</keyword>
<dbReference type="AlphaFoldDB" id="A0A183G0P6"/>
<dbReference type="PROSITE" id="PS00250">
    <property type="entry name" value="TGF_BETA_1"/>
    <property type="match status" value="1"/>
</dbReference>
<evidence type="ECO:0000313" key="11">
    <source>
        <dbReference type="WBParaSite" id="HPBE_0001467901-mRNA-1"/>
    </source>
</evidence>
<dbReference type="GO" id="GO:0008083">
    <property type="term" value="F:growth factor activity"/>
    <property type="evidence" value="ECO:0007669"/>
    <property type="project" value="UniProtKB-KW"/>
</dbReference>
<evidence type="ECO:0000313" key="10">
    <source>
        <dbReference type="Proteomes" id="UP000050761"/>
    </source>
</evidence>
<accession>A0A3P7ZJC2</accession>
<dbReference type="PANTHER" id="PTHR11848:SF119">
    <property type="entry name" value="TGF-BETA FAMILY PROFILE DOMAIN-CONTAINING PROTEIN"/>
    <property type="match status" value="1"/>
</dbReference>
<evidence type="ECO:0000259" key="8">
    <source>
        <dbReference type="PROSITE" id="PS51362"/>
    </source>
</evidence>
<dbReference type="PANTHER" id="PTHR11848">
    <property type="entry name" value="TGF-BETA FAMILY"/>
    <property type="match status" value="1"/>
</dbReference>
<dbReference type="Pfam" id="PF00019">
    <property type="entry name" value="TGF_beta"/>
    <property type="match status" value="1"/>
</dbReference>
<dbReference type="EMBL" id="UZAH01028479">
    <property type="protein sequence ID" value="VDP00442.1"/>
    <property type="molecule type" value="Genomic_DNA"/>
</dbReference>
<evidence type="ECO:0000256" key="5">
    <source>
        <dbReference type="ARBA" id="ARBA00023157"/>
    </source>
</evidence>
<keyword evidence="5" id="KW-1015">Disulfide bond</keyword>
<feature type="chain" id="PRO_5044551820" evidence="7">
    <location>
        <begin position="23"/>
        <end position="374"/>
    </location>
</feature>
<dbReference type="InterPro" id="IPR015615">
    <property type="entry name" value="TGF-beta-rel"/>
</dbReference>